<evidence type="ECO:0000313" key="3">
    <source>
        <dbReference type="Proteomes" id="UP001152795"/>
    </source>
</evidence>
<dbReference type="EMBL" id="CACRXK020003090">
    <property type="protein sequence ID" value="CAB3997412.1"/>
    <property type="molecule type" value="Genomic_DNA"/>
</dbReference>
<comment type="caution">
    <text evidence="2">The sequence shown here is derived from an EMBL/GenBank/DDBJ whole genome shotgun (WGS) entry which is preliminary data.</text>
</comment>
<organism evidence="2 3">
    <name type="scientific">Paramuricea clavata</name>
    <name type="common">Red gorgonian</name>
    <name type="synonym">Violescent sea-whip</name>
    <dbReference type="NCBI Taxonomy" id="317549"/>
    <lineage>
        <taxon>Eukaryota</taxon>
        <taxon>Metazoa</taxon>
        <taxon>Cnidaria</taxon>
        <taxon>Anthozoa</taxon>
        <taxon>Octocorallia</taxon>
        <taxon>Malacalcyonacea</taxon>
        <taxon>Plexauridae</taxon>
        <taxon>Paramuricea</taxon>
    </lineage>
</organism>
<name>A0A7D9I567_PARCT</name>
<reference evidence="2" key="1">
    <citation type="submission" date="2020-04" db="EMBL/GenBank/DDBJ databases">
        <authorList>
            <person name="Alioto T."/>
            <person name="Alioto T."/>
            <person name="Gomez Garrido J."/>
        </authorList>
    </citation>
    <scope>NUCLEOTIDE SEQUENCE</scope>
    <source>
        <strain evidence="2">A484AB</strain>
    </source>
</reference>
<dbReference type="InterPro" id="IPR006571">
    <property type="entry name" value="TLDc_dom"/>
</dbReference>
<gene>
    <name evidence="2" type="ORF">PACLA_8A058365</name>
</gene>
<dbReference type="AlphaFoldDB" id="A0A7D9I567"/>
<sequence length="182" mass="20682">MEYRTEEENGDAAWYKLVGDRNTPVKGRCGKNEAILNDGIVVVPDDVTFDNVPQITGLLTYQKDAEILRLRKTESWKVVAEEEMVLKINNETISKLELMINLLHSRDISTSTVLRNEPAEFLENLKQWISFSSLNRCYRASEDGWLSTIFHLQCGNIGRTITLIKVGKYIFGGYSSSSWGSK</sequence>
<accession>A0A7D9I567</accession>
<proteinExistence type="predicted"/>
<dbReference type="Pfam" id="PF07534">
    <property type="entry name" value="TLD"/>
    <property type="match status" value="1"/>
</dbReference>
<protein>
    <recommendedName>
        <fullName evidence="1">TLDc domain-containing protein</fullName>
    </recommendedName>
</protein>
<evidence type="ECO:0000313" key="2">
    <source>
        <dbReference type="EMBL" id="CAB3997412.1"/>
    </source>
</evidence>
<evidence type="ECO:0000259" key="1">
    <source>
        <dbReference type="Pfam" id="PF07534"/>
    </source>
</evidence>
<feature type="domain" description="TLDc" evidence="1">
    <location>
        <begin position="110"/>
        <end position="180"/>
    </location>
</feature>
<keyword evidence="3" id="KW-1185">Reference proteome</keyword>
<dbReference type="Proteomes" id="UP001152795">
    <property type="component" value="Unassembled WGS sequence"/>
</dbReference>
<dbReference type="OrthoDB" id="6079843at2759"/>